<name>I0KZF2_9ACTN</name>
<protein>
    <submittedName>
        <fullName evidence="1">Uncharacterized protein</fullName>
    </submittedName>
</protein>
<dbReference type="Proteomes" id="UP000003448">
    <property type="component" value="Unassembled WGS sequence"/>
</dbReference>
<organism evidence="1 2">
    <name type="scientific">Micromonospora lupini str. Lupac 08</name>
    <dbReference type="NCBI Taxonomy" id="1150864"/>
    <lineage>
        <taxon>Bacteria</taxon>
        <taxon>Bacillati</taxon>
        <taxon>Actinomycetota</taxon>
        <taxon>Actinomycetes</taxon>
        <taxon>Micromonosporales</taxon>
        <taxon>Micromonosporaceae</taxon>
        <taxon>Micromonospora</taxon>
    </lineage>
</organism>
<sequence length="91" mass="10356">MRERPLGEVVQGLGQLDGGVIYASRPWRADSVAEVHDDEQPARHHEYLLEVDLAQEVLKVWSLWRDGRQPTALEAVGAVIYYAEHDVHQPE</sequence>
<evidence type="ECO:0000313" key="1">
    <source>
        <dbReference type="EMBL" id="CCH16949.1"/>
    </source>
</evidence>
<dbReference type="EMBL" id="CAIE01000016">
    <property type="protein sequence ID" value="CCH16949.1"/>
    <property type="molecule type" value="Genomic_DNA"/>
</dbReference>
<evidence type="ECO:0000313" key="2">
    <source>
        <dbReference type="Proteomes" id="UP000003448"/>
    </source>
</evidence>
<comment type="caution">
    <text evidence="1">The sequence shown here is derived from an EMBL/GenBank/DDBJ whole genome shotgun (WGS) entry which is preliminary data.</text>
</comment>
<dbReference type="RefSeq" id="WP_007457253.1">
    <property type="nucleotide sequence ID" value="NZ_HF570108.1"/>
</dbReference>
<accession>I0KZF2</accession>
<proteinExistence type="predicted"/>
<reference evidence="2" key="1">
    <citation type="journal article" date="2012" name="J. Bacteriol.">
        <title>Genome Sequence of Micromonospora lupini Lupac 08, Isolated from Root Nodules of Lupinus angustifolius.</title>
        <authorList>
            <person name="Alonso-Vega P."/>
            <person name="Normand P."/>
            <person name="Bacigalupe R."/>
            <person name="Pujic P."/>
            <person name="Lajus A."/>
            <person name="Vallenet D."/>
            <person name="Carro L."/>
            <person name="Coll P."/>
            <person name="Trujillo M.E."/>
        </authorList>
    </citation>
    <scope>NUCLEOTIDE SEQUENCE [LARGE SCALE GENOMIC DNA]</scope>
    <source>
        <strain evidence="2">Lupac 08</strain>
    </source>
</reference>
<dbReference type="OrthoDB" id="5188699at2"/>
<gene>
    <name evidence="1" type="ORF">MILUP08_41866</name>
</gene>
<dbReference type="AlphaFoldDB" id="I0KZF2"/>
<keyword evidence="2" id="KW-1185">Reference proteome</keyword>